<protein>
    <submittedName>
        <fullName evidence="1">Uncharacterized protein</fullName>
    </submittedName>
</protein>
<dbReference type="EMBL" id="JACCBG010000001">
    <property type="protein sequence ID" value="NYD41898.1"/>
    <property type="molecule type" value="Genomic_DNA"/>
</dbReference>
<evidence type="ECO:0000313" key="1">
    <source>
        <dbReference type="EMBL" id="NYD41898.1"/>
    </source>
</evidence>
<dbReference type="AlphaFoldDB" id="A0A7Y9E624"/>
<sequence length="56" mass="6066">MWDTVENHTSDTVRLSHDRPCPQCGHALHTYLACGDSCECEPVTVPAALAGRGLSR</sequence>
<keyword evidence="2" id="KW-1185">Reference proteome</keyword>
<dbReference type="Proteomes" id="UP000535511">
    <property type="component" value="Unassembled WGS sequence"/>
</dbReference>
<gene>
    <name evidence="1" type="ORF">BJZ21_001981</name>
</gene>
<proteinExistence type="predicted"/>
<organism evidence="1 2">
    <name type="scientific">Nocardioides panaciterrulae</name>
    <dbReference type="NCBI Taxonomy" id="661492"/>
    <lineage>
        <taxon>Bacteria</taxon>
        <taxon>Bacillati</taxon>
        <taxon>Actinomycetota</taxon>
        <taxon>Actinomycetes</taxon>
        <taxon>Propionibacteriales</taxon>
        <taxon>Nocardioidaceae</taxon>
        <taxon>Nocardioides</taxon>
    </lineage>
</organism>
<reference evidence="1 2" key="1">
    <citation type="submission" date="2020-07" db="EMBL/GenBank/DDBJ databases">
        <title>Sequencing the genomes of 1000 actinobacteria strains.</title>
        <authorList>
            <person name="Klenk H.-P."/>
        </authorList>
    </citation>
    <scope>NUCLEOTIDE SEQUENCE [LARGE SCALE GENOMIC DNA]</scope>
    <source>
        <strain evidence="1 2">DSM 21350</strain>
    </source>
</reference>
<comment type="caution">
    <text evidence="1">The sequence shown here is derived from an EMBL/GenBank/DDBJ whole genome shotgun (WGS) entry which is preliminary data.</text>
</comment>
<name>A0A7Y9E624_9ACTN</name>
<accession>A0A7Y9E624</accession>
<evidence type="ECO:0000313" key="2">
    <source>
        <dbReference type="Proteomes" id="UP000535511"/>
    </source>
</evidence>